<dbReference type="EMBL" id="DWWS01000016">
    <property type="protein sequence ID" value="HJC22772.1"/>
    <property type="molecule type" value="Genomic_DNA"/>
</dbReference>
<dbReference type="InterPro" id="IPR036514">
    <property type="entry name" value="SGNH_hydro_sf"/>
</dbReference>
<organism evidence="3 4">
    <name type="scientific">Candidatus Eisenbergiella merdavium</name>
    <dbReference type="NCBI Taxonomy" id="2838551"/>
    <lineage>
        <taxon>Bacteria</taxon>
        <taxon>Bacillati</taxon>
        <taxon>Bacillota</taxon>
        <taxon>Clostridia</taxon>
        <taxon>Lachnospirales</taxon>
        <taxon>Lachnospiraceae</taxon>
        <taxon>Eisenbergiella</taxon>
    </lineage>
</organism>
<dbReference type="SUPFAM" id="SSF51126">
    <property type="entry name" value="Pectin lyase-like"/>
    <property type="match status" value="1"/>
</dbReference>
<comment type="caution">
    <text evidence="3">The sequence shown here is derived from an EMBL/GenBank/DDBJ whole genome shotgun (WGS) entry which is preliminary data.</text>
</comment>
<feature type="compositionally biased region" description="Polar residues" evidence="1">
    <location>
        <begin position="149"/>
        <end position="172"/>
    </location>
</feature>
<feature type="compositionally biased region" description="Low complexity" evidence="1">
    <location>
        <begin position="283"/>
        <end position="292"/>
    </location>
</feature>
<feature type="compositionally biased region" description="Low complexity" evidence="1">
    <location>
        <begin position="72"/>
        <end position="105"/>
    </location>
</feature>
<feature type="compositionally biased region" description="Basic and acidic residues" evidence="1">
    <location>
        <begin position="247"/>
        <end position="263"/>
    </location>
</feature>
<dbReference type="Pfam" id="PF13472">
    <property type="entry name" value="Lipase_GDSL_2"/>
    <property type="match status" value="1"/>
</dbReference>
<feature type="region of interest" description="Disordered" evidence="1">
    <location>
        <begin position="196"/>
        <end position="223"/>
    </location>
</feature>
<feature type="compositionally biased region" description="Gly residues" evidence="1">
    <location>
        <begin position="125"/>
        <end position="135"/>
    </location>
</feature>
<accession>A0A9D2SPS9</accession>
<dbReference type="InterPro" id="IPR011050">
    <property type="entry name" value="Pectin_lyase_fold/virulence"/>
</dbReference>
<evidence type="ECO:0000313" key="4">
    <source>
        <dbReference type="Proteomes" id="UP000823891"/>
    </source>
</evidence>
<feature type="compositionally biased region" description="Polar residues" evidence="1">
    <location>
        <begin position="205"/>
        <end position="214"/>
    </location>
</feature>
<proteinExistence type="predicted"/>
<dbReference type="AlphaFoldDB" id="A0A9D2SPS9"/>
<protein>
    <recommendedName>
        <fullName evidence="2">SGNH hydrolase-type esterase domain-containing protein</fullName>
    </recommendedName>
</protein>
<feature type="region of interest" description="Disordered" evidence="1">
    <location>
        <begin position="72"/>
        <end position="172"/>
    </location>
</feature>
<dbReference type="Proteomes" id="UP000823891">
    <property type="component" value="Unassembled WGS sequence"/>
</dbReference>
<feature type="region of interest" description="Disordered" evidence="1">
    <location>
        <begin position="236"/>
        <end position="324"/>
    </location>
</feature>
<dbReference type="SUPFAM" id="SSF52266">
    <property type="entry name" value="SGNH hydrolase"/>
    <property type="match status" value="1"/>
</dbReference>
<sequence>MNKWKQHSLLFLLFASALVLTGAGFAGEHSIYADYSRQNGWMTPAVSLVFQGLKDGVGPWELFSGAARTGAEADGAGSAADGGKSEAAVGPEAAAGPAEAESVGPDGEAVPAEEGGPLAPENGGDTDGQGGGPGSAAGENGTAGGVSENGISGNAVSENTVSGNNVSGKVSDNTVSENTISGNIISGNIISGNIVSGNAPGETGSEYTGSQEEPASSEAAFTASDGKQYDRFGQLIGSGKTETGQPEAERPESEQTGDAKTEQPVEAQTDTEQPVDGAEKAGQEGAAKENGGTSSGQESAQQGERPAAGADETSGEQPQEAGGKPCAFTQVQESYFDDALFIGDSRTVGMEEYGGFQESTVFFAKTSLTIYDLFEEPEKFARLTNGKKATLEEALTERKFGKIYIMLGINELGRGTTESFFTVYAQAVNRIRMLQPDALIFIQGIMRVGEEKSNTDQIFNNANINERNQALSLMADNRTIFYLEVNDAVCDENGNLISDYTFDQIHLKAKYYQLWKDYLFAHGILKN</sequence>
<reference evidence="3" key="2">
    <citation type="submission" date="2021-04" db="EMBL/GenBank/DDBJ databases">
        <authorList>
            <person name="Gilroy R."/>
        </authorList>
    </citation>
    <scope>NUCLEOTIDE SEQUENCE</scope>
    <source>
        <strain evidence="3">USAMLcec2-132</strain>
    </source>
</reference>
<evidence type="ECO:0000259" key="2">
    <source>
        <dbReference type="Pfam" id="PF13472"/>
    </source>
</evidence>
<name>A0A9D2SPS9_9FIRM</name>
<dbReference type="Gene3D" id="3.40.50.1110">
    <property type="entry name" value="SGNH hydrolase"/>
    <property type="match status" value="1"/>
</dbReference>
<evidence type="ECO:0000256" key="1">
    <source>
        <dbReference type="SAM" id="MobiDB-lite"/>
    </source>
</evidence>
<evidence type="ECO:0000313" key="3">
    <source>
        <dbReference type="EMBL" id="HJC22772.1"/>
    </source>
</evidence>
<dbReference type="InterPro" id="IPR013830">
    <property type="entry name" value="SGNH_hydro"/>
</dbReference>
<gene>
    <name evidence="3" type="ORF">H9761_03605</name>
</gene>
<feature type="domain" description="SGNH hydrolase-type esterase" evidence="2">
    <location>
        <begin position="403"/>
        <end position="514"/>
    </location>
</feature>
<reference evidence="3" key="1">
    <citation type="journal article" date="2021" name="PeerJ">
        <title>Extensive microbial diversity within the chicken gut microbiome revealed by metagenomics and culture.</title>
        <authorList>
            <person name="Gilroy R."/>
            <person name="Ravi A."/>
            <person name="Getino M."/>
            <person name="Pursley I."/>
            <person name="Horton D.L."/>
            <person name="Alikhan N.F."/>
            <person name="Baker D."/>
            <person name="Gharbi K."/>
            <person name="Hall N."/>
            <person name="Watson M."/>
            <person name="Adriaenssens E.M."/>
            <person name="Foster-Nyarko E."/>
            <person name="Jarju S."/>
            <person name="Secka A."/>
            <person name="Antonio M."/>
            <person name="Oren A."/>
            <person name="Chaudhuri R.R."/>
            <person name="La Ragione R."/>
            <person name="Hildebrand F."/>
            <person name="Pallen M.J."/>
        </authorList>
    </citation>
    <scope>NUCLEOTIDE SEQUENCE</scope>
    <source>
        <strain evidence="3">USAMLcec2-132</strain>
    </source>
</reference>